<evidence type="ECO:0000313" key="9">
    <source>
        <dbReference type="Proteomes" id="UP000030392"/>
    </source>
</evidence>
<keyword evidence="3" id="KW-0285">Flavoprotein</keyword>
<evidence type="ECO:0000256" key="4">
    <source>
        <dbReference type="ARBA" id="ARBA00022827"/>
    </source>
</evidence>
<organism evidence="8 9">
    <name type="scientific">Prochlorococcus marinus str. PAC1</name>
    <dbReference type="NCBI Taxonomy" id="59924"/>
    <lineage>
        <taxon>Bacteria</taxon>
        <taxon>Bacillati</taxon>
        <taxon>Cyanobacteriota</taxon>
        <taxon>Cyanophyceae</taxon>
        <taxon>Synechococcales</taxon>
        <taxon>Prochlorococcaceae</taxon>
        <taxon>Prochlorococcus</taxon>
    </lineage>
</organism>
<dbReference type="SUPFAM" id="SSF54373">
    <property type="entry name" value="FAD-linked reductases, C-terminal domain"/>
    <property type="match status" value="1"/>
</dbReference>
<dbReference type="Gene3D" id="3.50.50.60">
    <property type="entry name" value="FAD/NAD(P)-binding domain"/>
    <property type="match status" value="2"/>
</dbReference>
<protein>
    <submittedName>
        <fullName evidence="8">Glucose-methanol-choline (GMC) oxidoreductase:NAD binding site</fullName>
    </submittedName>
</protein>
<dbReference type="SUPFAM" id="SSF51905">
    <property type="entry name" value="FAD/NAD(P)-binding domain"/>
    <property type="match status" value="1"/>
</dbReference>
<evidence type="ECO:0000256" key="3">
    <source>
        <dbReference type="ARBA" id="ARBA00022630"/>
    </source>
</evidence>
<comment type="caution">
    <text evidence="8">The sequence shown here is derived from an EMBL/GenBank/DDBJ whole genome shotgun (WGS) entry which is preliminary data.</text>
</comment>
<dbReference type="AlphaFoldDB" id="A0A0A2BZI9"/>
<evidence type="ECO:0000313" key="8">
    <source>
        <dbReference type="EMBL" id="KGG19493.1"/>
    </source>
</evidence>
<evidence type="ECO:0000259" key="7">
    <source>
        <dbReference type="Pfam" id="PF05199"/>
    </source>
</evidence>
<dbReference type="EMBL" id="JNAX01000015">
    <property type="protein sequence ID" value="KGG19493.1"/>
    <property type="molecule type" value="Genomic_DNA"/>
</dbReference>
<dbReference type="Proteomes" id="UP000030392">
    <property type="component" value="Unassembled WGS sequence"/>
</dbReference>
<dbReference type="InterPro" id="IPR000172">
    <property type="entry name" value="GMC_OxRdtase_N"/>
</dbReference>
<evidence type="ECO:0000259" key="6">
    <source>
        <dbReference type="Pfam" id="PF00732"/>
    </source>
</evidence>
<feature type="domain" description="Glucose-methanol-choline oxidoreductase N-terminal" evidence="6">
    <location>
        <begin position="9"/>
        <end position="312"/>
    </location>
</feature>
<dbReference type="PANTHER" id="PTHR42784:SF1">
    <property type="entry name" value="PYRANOSE 2-OXIDASE"/>
    <property type="match status" value="1"/>
</dbReference>
<comment type="cofactor">
    <cofactor evidence="1">
        <name>FAD</name>
        <dbReference type="ChEBI" id="CHEBI:57692"/>
    </cofactor>
</comment>
<reference evidence="9" key="1">
    <citation type="journal article" date="2014" name="Sci. Data">
        <title>Genomes of diverse isolates of the marine cyanobacterium Prochlorococcus.</title>
        <authorList>
            <person name="Biller S."/>
            <person name="Berube P."/>
            <person name="Thompson J."/>
            <person name="Kelly L."/>
            <person name="Roggensack S."/>
            <person name="Awad L."/>
            <person name="Roache-Johnson K."/>
            <person name="Ding H."/>
            <person name="Giovannoni S.J."/>
            <person name="Moore L.R."/>
            <person name="Chisholm S.W."/>
        </authorList>
    </citation>
    <scope>NUCLEOTIDE SEQUENCE [LARGE SCALE GENOMIC DNA]</scope>
    <source>
        <strain evidence="9">PAC1</strain>
    </source>
</reference>
<dbReference type="Pfam" id="PF05199">
    <property type="entry name" value="GMC_oxred_C"/>
    <property type="match status" value="1"/>
</dbReference>
<dbReference type="GO" id="GO:0016614">
    <property type="term" value="F:oxidoreductase activity, acting on CH-OH group of donors"/>
    <property type="evidence" value="ECO:0007669"/>
    <property type="project" value="InterPro"/>
</dbReference>
<evidence type="ECO:0000256" key="2">
    <source>
        <dbReference type="ARBA" id="ARBA00010790"/>
    </source>
</evidence>
<accession>A0A0A2BZI9</accession>
<comment type="similarity">
    <text evidence="2">Belongs to the GMC oxidoreductase family.</text>
</comment>
<feature type="domain" description="Glucose-methanol-choline oxidoreductase C-terminal" evidence="7">
    <location>
        <begin position="396"/>
        <end position="533"/>
    </location>
</feature>
<name>A0A0A2BZI9_PROMR</name>
<sequence length="547" mass="61086">MIDKPYEVIIIGSGATGGMAALTMAKAGVRVLVIERGPELELKQANGTEPCNMIRRLLGVTTGNYQNQPQHPGFWKSNPLLYANKKTNPYTHPPKAPFMWTQGNQVGGRSLTWGGITLRLSDEDFEASKEKEYNLEWPISYKDLESHYSEIESFLKIYGNKDDLNQLPNGEYIGKLPFTESESRFASNIKENLNLPFIHSRGFGPNEDKTKWSRYSSLGSTLKEAARLGKIEILSNHIVDKLVLNKDRKSAKSVIVVNKKNGERSELESKLIILCSSTIHTIRILLSSEESNNSNGLIDPSNSLGMNLMDHISTCRFFTVPTDKNFNDYSDKNNNHTLTGAGSFFLPIGRDSSTKKNFVGGYGIWGGIDRFEPPEVFKKYKNTKTGFLIGHGEVLPNKKNTVSLSNTNDLYGISIPHISIVWRENEKRMVSEMNRMIELIINSGNGKIIPVNEILNIPFTKQILSKSVAIKSDAPPPGYYIHEVGGAPMGNDKGNSVLDNWNRLWECTNVLVVDGACWPTSSWQSPTLTMMAITKRACEKAIRDFKG</sequence>
<keyword evidence="4" id="KW-0274">FAD</keyword>
<dbReference type="InterPro" id="IPR007867">
    <property type="entry name" value="GMC_OxRtase_C"/>
</dbReference>
<dbReference type="RefSeq" id="WP_036907112.1">
    <property type="nucleotide sequence ID" value="NZ_CP138967.1"/>
</dbReference>
<dbReference type="Pfam" id="PF00732">
    <property type="entry name" value="GMC_oxred_N"/>
    <property type="match status" value="1"/>
</dbReference>
<keyword evidence="5" id="KW-0560">Oxidoreductase</keyword>
<dbReference type="PANTHER" id="PTHR42784">
    <property type="entry name" value="PYRANOSE 2-OXIDASE"/>
    <property type="match status" value="1"/>
</dbReference>
<proteinExistence type="inferred from homology"/>
<dbReference type="GO" id="GO:0050660">
    <property type="term" value="F:flavin adenine dinucleotide binding"/>
    <property type="evidence" value="ECO:0007669"/>
    <property type="project" value="InterPro"/>
</dbReference>
<dbReference type="InterPro" id="IPR051473">
    <property type="entry name" value="P2Ox-like"/>
</dbReference>
<gene>
    <name evidence="8" type="ORF">EV03_1877</name>
</gene>
<evidence type="ECO:0000256" key="1">
    <source>
        <dbReference type="ARBA" id="ARBA00001974"/>
    </source>
</evidence>
<evidence type="ECO:0000256" key="5">
    <source>
        <dbReference type="ARBA" id="ARBA00023002"/>
    </source>
</evidence>
<dbReference type="InterPro" id="IPR036188">
    <property type="entry name" value="FAD/NAD-bd_sf"/>
</dbReference>